<dbReference type="EMBL" id="CP068595">
    <property type="protein sequence ID" value="QQZ62366.1"/>
    <property type="molecule type" value="Genomic_DNA"/>
</dbReference>
<protein>
    <submittedName>
        <fullName evidence="1">Uncharacterized protein</fullName>
    </submittedName>
</protein>
<keyword evidence="2" id="KW-1185">Reference proteome</keyword>
<sequence length="112" mass="12272">MKSKWRLLHRKIASVPFRTLQSQSHRACGALTTVFLPLFRGKPACGASTTVFLPLFRGKPAYNAPTTVFSAVVLVHAGPRCFNNGIFAVVLPTLNLRWVRGIVTSHFAPAPN</sequence>
<dbReference type="Proteomes" id="UP000595841">
    <property type="component" value="Chromosome"/>
</dbReference>
<evidence type="ECO:0000313" key="2">
    <source>
        <dbReference type="Proteomes" id="UP000595841"/>
    </source>
</evidence>
<accession>A0A974SEL2</accession>
<name>A0A974SEL2_9BACL</name>
<dbReference type="AlphaFoldDB" id="A0A974SEL2"/>
<gene>
    <name evidence="1" type="ORF">JI735_07115</name>
</gene>
<reference evidence="1 2" key="1">
    <citation type="submission" date="2021-01" db="EMBL/GenBank/DDBJ databases">
        <title>Whole genome sequence of Paenibacillus sonchi LMG 24727 for comparative genomics.</title>
        <authorList>
            <person name="Lee G."/>
            <person name="Kim M.-J."/>
            <person name="Lim K."/>
            <person name="Shin J.-H."/>
        </authorList>
    </citation>
    <scope>NUCLEOTIDE SEQUENCE [LARGE SCALE GENOMIC DNA]</scope>
    <source>
        <strain evidence="1 2">LMG 24727</strain>
    </source>
</reference>
<dbReference type="KEGG" id="pson:JI735_07115"/>
<proteinExistence type="predicted"/>
<evidence type="ECO:0000313" key="1">
    <source>
        <dbReference type="EMBL" id="QQZ62366.1"/>
    </source>
</evidence>
<organism evidence="1 2">
    <name type="scientific">Paenibacillus sonchi</name>
    <dbReference type="NCBI Taxonomy" id="373687"/>
    <lineage>
        <taxon>Bacteria</taxon>
        <taxon>Bacillati</taxon>
        <taxon>Bacillota</taxon>
        <taxon>Bacilli</taxon>
        <taxon>Bacillales</taxon>
        <taxon>Paenibacillaceae</taxon>
        <taxon>Paenibacillus</taxon>
        <taxon>Paenibacillus sonchi group</taxon>
    </lineage>
</organism>